<name>A0ABV2SAS2_9GAMM</name>
<dbReference type="SUPFAM" id="SSF69349">
    <property type="entry name" value="Phage fibre proteins"/>
    <property type="match status" value="1"/>
</dbReference>
<dbReference type="InterPro" id="IPR037026">
    <property type="entry name" value="Vgr_OB-fold_dom_sf"/>
</dbReference>
<proteinExistence type="inferred from homology"/>
<dbReference type="InterPro" id="IPR017847">
    <property type="entry name" value="T6SS_RhsGE_Vgr_subset"/>
</dbReference>
<dbReference type="SUPFAM" id="SSF69279">
    <property type="entry name" value="Phage tail proteins"/>
    <property type="match status" value="2"/>
</dbReference>
<dbReference type="SUPFAM" id="SSF69255">
    <property type="entry name" value="gp5 N-terminal domain-like"/>
    <property type="match status" value="1"/>
</dbReference>
<gene>
    <name evidence="4" type="ORF">V5J35_000058</name>
</gene>
<evidence type="ECO:0000313" key="5">
    <source>
        <dbReference type="Proteomes" id="UP001549366"/>
    </source>
</evidence>
<dbReference type="InterPro" id="IPR054030">
    <property type="entry name" value="Gp5_Vgr_C"/>
</dbReference>
<dbReference type="Gene3D" id="3.55.50.10">
    <property type="entry name" value="Baseplate protein-like domains"/>
    <property type="match status" value="1"/>
</dbReference>
<dbReference type="Pfam" id="PF22178">
    <property type="entry name" value="Gp5_trimer_C"/>
    <property type="match status" value="1"/>
</dbReference>
<comment type="caution">
    <text evidence="4">The sequence shown here is derived from an EMBL/GenBank/DDBJ whole genome shotgun (WGS) entry which is preliminary data.</text>
</comment>
<evidence type="ECO:0000313" key="4">
    <source>
        <dbReference type="EMBL" id="MET4754866.1"/>
    </source>
</evidence>
<dbReference type="Proteomes" id="UP001549366">
    <property type="component" value="Unassembled WGS sequence"/>
</dbReference>
<sequence>MPSLNQNKRLITIDTPLGEDAFVVRELEGREALSELFSFQVTLLADDDNISPEQILGKAVTLAIHSSGDDNPRYIHGHINQFVALDSQEGVRRLYQAMIVPALWFTTLGRQNRIFENKDFLQIIQEVLADYTSVTLSKNTSGSYVKRRYCTQFEETDFEFIARLLAEEGVCFHFEHARGAHRFCLADKSSAYSSALSAPVPFTGTGSSPLENSVTEWQRHYRYHTASVEYRDNQPFSASEWMKKEIKDATTHKALSSEKPLREYYGRFHYEKKTDNQTKLTESNAKQKARNAILNHEGTFDTANGQSSCCELYAGSRFELDHSISSESGDYLVSAISHHAIDGNDLETRYTNRFTCQPADVYSPPDPDRFRRMIHAPHSALVIAVQAAGEQGDVDAHTQIKVQFPWKSQQDSCWVRVAQSFAGNQWGASFVPRVGQEVVVEYFNGDPDRPVVTGALYNSDNPGPGYSKTQSGWKTQWEGSQFNEMRLDDKKGSEEVYIEAGKDWKVLVHNDNTETVENNQTIDVKNNRAVTVSDGNETKEVTKGTQKTTVKGAVTIESKTSITLKVGTSVIKIDPNGISIKATQIESKSSANTKVQAGAMMDVKGGAITSVKGALVKVN</sequence>
<reference evidence="4 5" key="1">
    <citation type="submission" date="2024-06" db="EMBL/GenBank/DDBJ databases">
        <title>Genomic Encyclopedia of Type Strains, Phase V (KMG-V): Genome sequencing to study the core and pangenomes of soil and plant-associated prokaryotes.</title>
        <authorList>
            <person name="Whitman W."/>
        </authorList>
    </citation>
    <scope>NUCLEOTIDE SEQUENCE [LARGE SCALE GENOMIC DNA]</scope>
    <source>
        <strain evidence="4 5">NE40</strain>
    </source>
</reference>
<dbReference type="Gene3D" id="2.40.50.230">
    <property type="entry name" value="Gp5 N-terminal domain"/>
    <property type="match status" value="1"/>
</dbReference>
<protein>
    <submittedName>
        <fullName evidence="4">Type VI secretion system secreted protein VgrG</fullName>
    </submittedName>
</protein>
<organism evidence="4 5">
    <name type="scientific">Endozoicomonas lisbonensis</name>
    <dbReference type="NCBI Taxonomy" id="3120522"/>
    <lineage>
        <taxon>Bacteria</taxon>
        <taxon>Pseudomonadati</taxon>
        <taxon>Pseudomonadota</taxon>
        <taxon>Gammaproteobacteria</taxon>
        <taxon>Oceanospirillales</taxon>
        <taxon>Endozoicomonadaceae</taxon>
        <taxon>Endozoicomonas</taxon>
    </lineage>
</organism>
<dbReference type="Gene3D" id="4.10.220.110">
    <property type="match status" value="1"/>
</dbReference>
<dbReference type="Pfam" id="PF05954">
    <property type="entry name" value="Phage_GPD"/>
    <property type="match status" value="1"/>
</dbReference>
<keyword evidence="5" id="KW-1185">Reference proteome</keyword>
<dbReference type="InterPro" id="IPR006531">
    <property type="entry name" value="Gp5/Vgr_OB"/>
</dbReference>
<comment type="similarity">
    <text evidence="1">Belongs to the VgrG protein family.</text>
</comment>
<evidence type="ECO:0000259" key="2">
    <source>
        <dbReference type="Pfam" id="PF04717"/>
    </source>
</evidence>
<dbReference type="Pfam" id="PF04717">
    <property type="entry name" value="Phage_base_V"/>
    <property type="match status" value="1"/>
</dbReference>
<feature type="domain" description="Gp5/Type VI secretion system Vgr C-terminal trimerisation" evidence="3">
    <location>
        <begin position="471"/>
        <end position="569"/>
    </location>
</feature>
<dbReference type="RefSeq" id="WP_354011668.1">
    <property type="nucleotide sequence ID" value="NZ_JBEWTA010000003.1"/>
</dbReference>
<dbReference type="NCBIfam" id="TIGR03361">
    <property type="entry name" value="VI_Rhs_Vgr"/>
    <property type="match status" value="1"/>
</dbReference>
<evidence type="ECO:0000256" key="1">
    <source>
        <dbReference type="ARBA" id="ARBA00005558"/>
    </source>
</evidence>
<feature type="domain" description="Gp5/Type VI secretion system Vgr protein OB-fold" evidence="2">
    <location>
        <begin position="393"/>
        <end position="457"/>
    </location>
</feature>
<accession>A0ABV2SAS2</accession>
<dbReference type="InterPro" id="IPR006533">
    <property type="entry name" value="T6SS_Vgr_RhsGE"/>
</dbReference>
<dbReference type="EMBL" id="JBEWTB010000001">
    <property type="protein sequence ID" value="MET4754866.1"/>
    <property type="molecule type" value="Genomic_DNA"/>
</dbReference>
<dbReference type="NCBIfam" id="TIGR01646">
    <property type="entry name" value="vgr_GE"/>
    <property type="match status" value="1"/>
</dbReference>
<evidence type="ECO:0000259" key="3">
    <source>
        <dbReference type="Pfam" id="PF22178"/>
    </source>
</evidence>
<dbReference type="Gene3D" id="2.30.110.50">
    <property type="match status" value="1"/>
</dbReference>